<evidence type="ECO:0008006" key="4">
    <source>
        <dbReference type="Google" id="ProtNLM"/>
    </source>
</evidence>
<dbReference type="Proteomes" id="UP000502823">
    <property type="component" value="Unassembled WGS sequence"/>
</dbReference>
<dbReference type="PANTHER" id="PTHR12484">
    <property type="entry name" value="B-LYMPHOCYTE ANTIGEN-RELATED"/>
    <property type="match status" value="1"/>
</dbReference>
<gene>
    <name evidence="2" type="ORF">Cfor_06999</name>
</gene>
<feature type="compositionally biased region" description="Basic residues" evidence="1">
    <location>
        <begin position="759"/>
        <end position="771"/>
    </location>
</feature>
<evidence type="ECO:0000313" key="3">
    <source>
        <dbReference type="Proteomes" id="UP000502823"/>
    </source>
</evidence>
<protein>
    <recommendedName>
        <fullName evidence="4">RRM domain-containing protein</fullName>
    </recommendedName>
</protein>
<comment type="caution">
    <text evidence="2">The sequence shown here is derived from an EMBL/GenBank/DDBJ whole genome shotgun (WGS) entry which is preliminary data.</text>
</comment>
<dbReference type="Pfam" id="PF25015">
    <property type="entry name" value="RBD_AKAP-17A"/>
    <property type="match status" value="1"/>
</dbReference>
<feature type="region of interest" description="Disordered" evidence="1">
    <location>
        <begin position="643"/>
        <end position="771"/>
    </location>
</feature>
<dbReference type="InterPro" id="IPR056852">
    <property type="entry name" value="AK17A/B"/>
</dbReference>
<sequence>MNVFQICNDTSDAIEFFPPQSLYLKPIARLNISVQLPQMKLPGKTISNWEVMEKLKNMTKPEEFIVLKVSKSTLEFIRFEAEIENKSKLPSVIARLDTRTIKLSGFSELLKIRAAEAKIPYPTRHAWNSYFRDARNMNEMKPGERPDTIHINNLPCRWFATKQDKTKGNDIPSEYLFRKVFEVFGEVRCVDIPLADPYRNKMKTHLSGMKTFSFEKDLSFEGYVQFKEYICFVKAMDALRGMKLLRKEGDKAYTANIKVDFDKTKHLSDPAIRRRKNEREKLMAQEREKEEKERKEQEHQEQKKEEERLKKLEEKRQKAERQRLREEKRKQRQLMKLKEKETQEMNMKIAVEEKKLLIAQRKLESIRLLDELFERVKVNAQRKLCKEKEETLGSKSVKGKQKKEVKARKKQKEKEKSRKDKLQDRECELHTKLVKKYKSAQEQQLEEHREKLLQTIEGKNRLRSVLASTSKRQDQCDRSSESSISSSDEDKDKSSSSGRTDLASAGERRETSWKEKQDFDGKNYHVVSQYKDRHWYQNKHYCEDSHSYNYPHGDKGSHPMYPYFFKNYERFPAYNLKFHHRGGFYPRRRGFYIPHWQKYSRGGRGSYCNFQAQDFPSDSCYYESMTNDYYRYFQKLAKGSKEAESSDTQSQNSCSAHHSCSSKHTQSSRSKSRSLSRTRSRSKSRSQSRSSSREHFRSRSASWSQEKSRSRTASHSRSRSQTWTRSPSRSVTHSKCSDSVAEKSVVIKSVSRSKEERTKHSHSKKKKRKNK</sequence>
<dbReference type="EMBL" id="BLKM01012422">
    <property type="protein sequence ID" value="GFG36421.1"/>
    <property type="molecule type" value="Genomic_DNA"/>
</dbReference>
<proteinExistence type="predicted"/>
<dbReference type="InParanoid" id="A0A6L2PUY1"/>
<name>A0A6L2PUY1_COPFO</name>
<feature type="region of interest" description="Disordered" evidence="1">
    <location>
        <begin position="268"/>
        <end position="339"/>
    </location>
</feature>
<dbReference type="AlphaFoldDB" id="A0A6L2PUY1"/>
<dbReference type="OrthoDB" id="1918237at2759"/>
<accession>A0A6L2PUY1</accession>
<dbReference type="CDD" id="cd12264">
    <property type="entry name" value="RRM_AKAP17A"/>
    <property type="match status" value="1"/>
</dbReference>
<feature type="compositionally biased region" description="Basic and acidic residues" evidence="1">
    <location>
        <begin position="412"/>
        <end position="424"/>
    </location>
</feature>
<keyword evidence="3" id="KW-1185">Reference proteome</keyword>
<feature type="compositionally biased region" description="Polar residues" evidence="1">
    <location>
        <begin position="721"/>
        <end position="734"/>
    </location>
</feature>
<feature type="compositionally biased region" description="Basic and acidic residues" evidence="1">
    <location>
        <begin position="268"/>
        <end position="329"/>
    </location>
</feature>
<organism evidence="2 3">
    <name type="scientific">Coptotermes formosanus</name>
    <name type="common">Formosan subterranean termite</name>
    <dbReference type="NCBI Taxonomy" id="36987"/>
    <lineage>
        <taxon>Eukaryota</taxon>
        <taxon>Metazoa</taxon>
        <taxon>Ecdysozoa</taxon>
        <taxon>Arthropoda</taxon>
        <taxon>Hexapoda</taxon>
        <taxon>Insecta</taxon>
        <taxon>Pterygota</taxon>
        <taxon>Neoptera</taxon>
        <taxon>Polyneoptera</taxon>
        <taxon>Dictyoptera</taxon>
        <taxon>Blattodea</taxon>
        <taxon>Blattoidea</taxon>
        <taxon>Termitoidae</taxon>
        <taxon>Rhinotermitidae</taxon>
        <taxon>Coptotermes</taxon>
    </lineage>
</organism>
<feature type="compositionally biased region" description="Basic residues" evidence="1">
    <location>
        <begin position="397"/>
        <end position="411"/>
    </location>
</feature>
<feature type="compositionally biased region" description="Basic and acidic residues" evidence="1">
    <location>
        <begin position="471"/>
        <end position="480"/>
    </location>
</feature>
<dbReference type="FunCoup" id="A0A6L2PUY1">
    <property type="interactions" value="23"/>
</dbReference>
<feature type="region of interest" description="Disordered" evidence="1">
    <location>
        <begin position="466"/>
        <end position="515"/>
    </location>
</feature>
<feature type="compositionally biased region" description="Basic residues" evidence="1">
    <location>
        <begin position="670"/>
        <end position="686"/>
    </location>
</feature>
<feature type="region of interest" description="Disordered" evidence="1">
    <location>
        <begin position="390"/>
        <end position="424"/>
    </location>
</feature>
<reference evidence="3" key="1">
    <citation type="submission" date="2020-01" db="EMBL/GenBank/DDBJ databases">
        <title>Draft genome sequence of the Termite Coptotermes fromosanus.</title>
        <authorList>
            <person name="Itakura S."/>
            <person name="Yosikawa Y."/>
            <person name="Umezawa K."/>
        </authorList>
    </citation>
    <scope>NUCLEOTIDE SEQUENCE [LARGE SCALE GENOMIC DNA]</scope>
</reference>
<evidence type="ECO:0000313" key="2">
    <source>
        <dbReference type="EMBL" id="GFG36421.1"/>
    </source>
</evidence>
<feature type="compositionally biased region" description="Low complexity" evidence="1">
    <location>
        <begin position="649"/>
        <end position="669"/>
    </location>
</feature>
<feature type="compositionally biased region" description="Basic and acidic residues" evidence="1">
    <location>
        <begin position="506"/>
        <end position="515"/>
    </location>
</feature>
<evidence type="ECO:0000256" key="1">
    <source>
        <dbReference type="SAM" id="MobiDB-lite"/>
    </source>
</evidence>
<dbReference type="PANTHER" id="PTHR12484:SF4">
    <property type="entry name" value="A-KINASE ANCHOR PROTEIN 17A"/>
    <property type="match status" value="1"/>
</dbReference>